<protein>
    <submittedName>
        <fullName evidence="1">Uncharacterized protein</fullName>
    </submittedName>
</protein>
<feature type="non-terminal residue" evidence="1">
    <location>
        <position position="34"/>
    </location>
</feature>
<sequence length="34" mass="3550">MLNARIFTFIVLLAIIPCASASSMGGSIESDGTY</sequence>
<organism evidence="1">
    <name type="scientific">marine metagenome</name>
    <dbReference type="NCBI Taxonomy" id="408172"/>
    <lineage>
        <taxon>unclassified sequences</taxon>
        <taxon>metagenomes</taxon>
        <taxon>ecological metagenomes</taxon>
    </lineage>
</organism>
<dbReference type="AlphaFoldDB" id="A0A382RD27"/>
<gene>
    <name evidence="1" type="ORF">METZ01_LOCUS348443</name>
</gene>
<name>A0A382RD27_9ZZZZ</name>
<reference evidence="1" key="1">
    <citation type="submission" date="2018-05" db="EMBL/GenBank/DDBJ databases">
        <authorList>
            <person name="Lanie J.A."/>
            <person name="Ng W.-L."/>
            <person name="Kazmierczak K.M."/>
            <person name="Andrzejewski T.M."/>
            <person name="Davidsen T.M."/>
            <person name="Wayne K.J."/>
            <person name="Tettelin H."/>
            <person name="Glass J.I."/>
            <person name="Rusch D."/>
            <person name="Podicherti R."/>
            <person name="Tsui H.-C.T."/>
            <person name="Winkler M.E."/>
        </authorList>
    </citation>
    <scope>NUCLEOTIDE SEQUENCE</scope>
</reference>
<proteinExistence type="predicted"/>
<accession>A0A382RD27</accession>
<dbReference type="EMBL" id="UINC01120848">
    <property type="protein sequence ID" value="SVC95589.1"/>
    <property type="molecule type" value="Genomic_DNA"/>
</dbReference>
<evidence type="ECO:0000313" key="1">
    <source>
        <dbReference type="EMBL" id="SVC95589.1"/>
    </source>
</evidence>